<dbReference type="CDD" id="cd06259">
    <property type="entry name" value="YdcF-like"/>
    <property type="match status" value="1"/>
</dbReference>
<dbReference type="Proteomes" id="UP000437748">
    <property type="component" value="Unassembled WGS sequence"/>
</dbReference>
<feature type="transmembrane region" description="Helical" evidence="1">
    <location>
        <begin position="47"/>
        <end position="64"/>
    </location>
</feature>
<name>A0A6N6VWQ6_9BACT</name>
<dbReference type="PANTHER" id="PTHR30336:SF4">
    <property type="entry name" value="ENVELOPE BIOGENESIS FACTOR ELYC"/>
    <property type="match status" value="1"/>
</dbReference>
<accession>A0A6N6VWQ6</accession>
<keyword evidence="1" id="KW-0812">Transmembrane</keyword>
<dbReference type="InterPro" id="IPR051599">
    <property type="entry name" value="Cell_Envelope_Assoc"/>
</dbReference>
<dbReference type="EMBL" id="WFLM01000001">
    <property type="protein sequence ID" value="KAB8040741.1"/>
    <property type="molecule type" value="Genomic_DNA"/>
</dbReference>
<dbReference type="InterPro" id="IPR003848">
    <property type="entry name" value="DUF218"/>
</dbReference>
<dbReference type="GO" id="GO:0000270">
    <property type="term" value="P:peptidoglycan metabolic process"/>
    <property type="evidence" value="ECO:0007669"/>
    <property type="project" value="TreeGrafter"/>
</dbReference>
<comment type="caution">
    <text evidence="3">The sequence shown here is derived from an EMBL/GenBank/DDBJ whole genome shotgun (WGS) entry which is preliminary data.</text>
</comment>
<evidence type="ECO:0000259" key="2">
    <source>
        <dbReference type="Pfam" id="PF02698"/>
    </source>
</evidence>
<evidence type="ECO:0000313" key="4">
    <source>
        <dbReference type="Proteomes" id="UP000437748"/>
    </source>
</evidence>
<dbReference type="AlphaFoldDB" id="A0A6N6VWQ6"/>
<feature type="domain" description="DUF218" evidence="2">
    <location>
        <begin position="109"/>
        <end position="275"/>
    </location>
</feature>
<dbReference type="Pfam" id="PF02698">
    <property type="entry name" value="DUF218"/>
    <property type="match status" value="1"/>
</dbReference>
<evidence type="ECO:0000313" key="3">
    <source>
        <dbReference type="EMBL" id="KAB8040741.1"/>
    </source>
</evidence>
<dbReference type="RefSeq" id="WP_153418259.1">
    <property type="nucleotide sequence ID" value="NZ_WFLM01000001.1"/>
</dbReference>
<keyword evidence="1" id="KW-1133">Transmembrane helix</keyword>
<gene>
    <name evidence="3" type="ORF">GCL60_02095</name>
</gene>
<keyword evidence="1" id="KW-0472">Membrane</keyword>
<evidence type="ECO:0000256" key="1">
    <source>
        <dbReference type="SAM" id="Phobius"/>
    </source>
</evidence>
<sequence length="287" mass="32739">MNETTQISNWNLDLKNYLKEFTFDAGLPSIMLLLCCLLLWLCIFRKLMKILLTFASFFIIIICFKKTPDYLSNFLLSPESKKLQNQNFLSQKIELIPDPLPNCAKNANAIIVLGAGIYQKDLPSIISQTRLLGLTELLKESNYKKQWESNKTPIIITGGYTNKYISQSEAQAMKEFIHYTYGNSAINYKIITENESKNTYQNSAYSREIFEKNNYNKNIILLTSSTHMFRAKRTFEKQGFQVCPIPVTSFESNGSGIFNFANAVTTVGLLNEYIGIAGYGLKGWLKL</sequence>
<organism evidence="3 4">
    <name type="scientific">Silvanigrella paludirubra</name>
    <dbReference type="NCBI Taxonomy" id="2499159"/>
    <lineage>
        <taxon>Bacteria</taxon>
        <taxon>Pseudomonadati</taxon>
        <taxon>Bdellovibrionota</taxon>
        <taxon>Oligoflexia</taxon>
        <taxon>Silvanigrellales</taxon>
        <taxon>Silvanigrellaceae</taxon>
        <taxon>Silvanigrella</taxon>
    </lineage>
</organism>
<reference evidence="3 4" key="1">
    <citation type="submission" date="2019-10" db="EMBL/GenBank/DDBJ databases">
        <title>New species of Slilvanegrellaceae.</title>
        <authorList>
            <person name="Pitt A."/>
            <person name="Hahn M.W."/>
        </authorList>
    </citation>
    <scope>NUCLEOTIDE SEQUENCE [LARGE SCALE GENOMIC DNA]</scope>
    <source>
        <strain evidence="3 4">SP-Ram-0.45-NSY-1</strain>
    </source>
</reference>
<dbReference type="Gene3D" id="3.40.50.620">
    <property type="entry name" value="HUPs"/>
    <property type="match status" value="1"/>
</dbReference>
<dbReference type="InterPro" id="IPR014729">
    <property type="entry name" value="Rossmann-like_a/b/a_fold"/>
</dbReference>
<dbReference type="GO" id="GO:0005886">
    <property type="term" value="C:plasma membrane"/>
    <property type="evidence" value="ECO:0007669"/>
    <property type="project" value="TreeGrafter"/>
</dbReference>
<feature type="transmembrane region" description="Helical" evidence="1">
    <location>
        <begin position="21"/>
        <end position="41"/>
    </location>
</feature>
<dbReference type="OrthoDB" id="9782395at2"/>
<dbReference type="PANTHER" id="PTHR30336">
    <property type="entry name" value="INNER MEMBRANE PROTEIN, PROBABLE PERMEASE"/>
    <property type="match status" value="1"/>
</dbReference>
<proteinExistence type="predicted"/>
<protein>
    <recommendedName>
        <fullName evidence="2">DUF218 domain-containing protein</fullName>
    </recommendedName>
</protein>
<dbReference type="GO" id="GO:0043164">
    <property type="term" value="P:Gram-negative-bacterium-type cell wall biogenesis"/>
    <property type="evidence" value="ECO:0007669"/>
    <property type="project" value="TreeGrafter"/>
</dbReference>
<keyword evidence="4" id="KW-1185">Reference proteome</keyword>